<dbReference type="KEGG" id="ami:Amir_3113"/>
<dbReference type="HOGENOM" id="CLU_028585_0_0_11"/>
<evidence type="ECO:0000313" key="3">
    <source>
        <dbReference type="Proteomes" id="UP000002213"/>
    </source>
</evidence>
<dbReference type="InterPro" id="IPR022205">
    <property type="entry name" value="DUF3732"/>
</dbReference>
<keyword evidence="1" id="KW-0175">Coiled coil</keyword>
<dbReference type="STRING" id="446462.Amir_3113"/>
<name>C6W806_ACTMD</name>
<dbReference type="Proteomes" id="UP000002213">
    <property type="component" value="Chromosome"/>
</dbReference>
<sequence>MTWQLTSLTLYGRRPGQVRTLDFEPGALNIITGDSLTGKTSLWTIVDYCMASNDYPVSAGVVRDHVAVFAIQITSGDRRLFIARPSPLKGITPASTKLCLVQQQLGDAPLAREEMRFTFALDAARGQLADFCGIDRTVRLPSTRGNTMSPSIRQVLFFCAQGQNEIANPEQLFHSQGRDHHTQAIRDVLPYFLGAVDPEQAALRARLRRLRADLRDHERELARQEAATPAPGQARALVREAIEVSLLPQRSVDDLTGEEALRLLTEAVRAPLPGGAEIPTGTDDPFQHLEQQRSELRSAYHQARARLTALKQALRERGDFLTHAIDQHERLASLNLLRIGNETSTDRCPVCGNEVTDANETISALRADLEHLDADVVFVNDDTAQLQSLITQVEEEQRELRQALSANNEEREVLEAGARAIARFHDSALRAASVTGRISLFLETTGRLAVAPRIPDRREVLRAGIQALEDLLSDDVQADRLNSSLSLINRKISTKARALRLEHSEAPVRLDLRQLSVVADTSAGPVPLNEMGGGENWLGYHLAVLLSLHEWFTEHDRPVPRLLVLDQPSQVYFPADYRNAGLEPERESDRIALLRAYQVIADTINGLGGALQVIVMEHADLEQEVFSSAVIQRWRQGQGALVPTDWTRA</sequence>
<reference evidence="2 3" key="1">
    <citation type="journal article" date="2009" name="Stand. Genomic Sci.">
        <title>Complete genome sequence of Actinosynnema mirum type strain (101).</title>
        <authorList>
            <person name="Land M."/>
            <person name="Lapidus A."/>
            <person name="Mayilraj S."/>
            <person name="Chen F."/>
            <person name="Copeland A."/>
            <person name="Del Rio T.G."/>
            <person name="Nolan M."/>
            <person name="Lucas S."/>
            <person name="Tice H."/>
            <person name="Cheng J.F."/>
            <person name="Chertkov O."/>
            <person name="Bruce D."/>
            <person name="Goodwin L."/>
            <person name="Pitluck S."/>
            <person name="Rohde M."/>
            <person name="Goker M."/>
            <person name="Pati A."/>
            <person name="Ivanova N."/>
            <person name="Mavromatis K."/>
            <person name="Chen A."/>
            <person name="Palaniappan K."/>
            <person name="Hauser L."/>
            <person name="Chang Y.J."/>
            <person name="Jeffries C.C."/>
            <person name="Brettin T."/>
            <person name="Detter J.C."/>
            <person name="Han C."/>
            <person name="Chain P."/>
            <person name="Tindall B.J."/>
            <person name="Bristow J."/>
            <person name="Eisen J.A."/>
            <person name="Markowitz V."/>
            <person name="Hugenholtz P."/>
            <person name="Kyrpides N.C."/>
            <person name="Klenk H.P."/>
        </authorList>
    </citation>
    <scope>NUCLEOTIDE SEQUENCE [LARGE SCALE GENOMIC DNA]</scope>
    <source>
        <strain evidence="3">ATCC 29888 / DSM 43827 / JCM 3225 / NBRC 14064 / NCIMB 13271 / NRRL B-12336 / IMRU 3971 / 101</strain>
    </source>
</reference>
<protein>
    <submittedName>
        <fullName evidence="2">Plasmid-related protein</fullName>
    </submittedName>
</protein>
<feature type="coiled-coil region" evidence="1">
    <location>
        <begin position="355"/>
        <end position="413"/>
    </location>
</feature>
<dbReference type="RefSeq" id="WP_015801916.1">
    <property type="nucleotide sequence ID" value="NC_013093.1"/>
</dbReference>
<evidence type="ECO:0000313" key="2">
    <source>
        <dbReference type="EMBL" id="ACU37027.1"/>
    </source>
</evidence>
<dbReference type="Pfam" id="PF12532">
    <property type="entry name" value="DUF3732"/>
    <property type="match status" value="1"/>
</dbReference>
<feature type="coiled-coil region" evidence="1">
    <location>
        <begin position="200"/>
        <end position="227"/>
    </location>
</feature>
<keyword evidence="3" id="KW-1185">Reference proteome</keyword>
<gene>
    <name evidence="2" type="ordered locus">Amir_3113</name>
</gene>
<dbReference type="EMBL" id="CP001630">
    <property type="protein sequence ID" value="ACU37027.1"/>
    <property type="molecule type" value="Genomic_DNA"/>
</dbReference>
<dbReference type="AlphaFoldDB" id="C6W806"/>
<accession>C6W806</accession>
<dbReference type="eggNOG" id="COG1463">
    <property type="taxonomic scope" value="Bacteria"/>
</dbReference>
<dbReference type="PANTHER" id="PTHR32114:SF2">
    <property type="entry name" value="ABC TRANSPORTER ABCH.3"/>
    <property type="match status" value="1"/>
</dbReference>
<dbReference type="OrthoDB" id="103556at2"/>
<feature type="coiled-coil region" evidence="1">
    <location>
        <begin position="286"/>
        <end position="313"/>
    </location>
</feature>
<organism evidence="2 3">
    <name type="scientific">Actinosynnema mirum (strain ATCC 29888 / DSM 43827 / JCM 3225 / NBRC 14064 / NCIMB 13271 / NRRL B-12336 / IMRU 3971 / 101)</name>
    <dbReference type="NCBI Taxonomy" id="446462"/>
    <lineage>
        <taxon>Bacteria</taxon>
        <taxon>Bacillati</taxon>
        <taxon>Actinomycetota</taxon>
        <taxon>Actinomycetes</taxon>
        <taxon>Pseudonocardiales</taxon>
        <taxon>Pseudonocardiaceae</taxon>
        <taxon>Actinosynnema</taxon>
    </lineage>
</organism>
<dbReference type="PANTHER" id="PTHR32114">
    <property type="entry name" value="ABC TRANSPORTER ABCH.3"/>
    <property type="match status" value="1"/>
</dbReference>
<proteinExistence type="predicted"/>
<evidence type="ECO:0000256" key="1">
    <source>
        <dbReference type="SAM" id="Coils"/>
    </source>
</evidence>